<dbReference type="Pfam" id="PF02426">
    <property type="entry name" value="MIase"/>
    <property type="match status" value="1"/>
</dbReference>
<protein>
    <recommendedName>
        <fullName evidence="1">Muconolactone isomerase domain-containing protein</fullName>
    </recommendedName>
</protein>
<evidence type="ECO:0000313" key="2">
    <source>
        <dbReference type="EMBL" id="ANS31906.1"/>
    </source>
</evidence>
<dbReference type="AlphaFoldDB" id="A0A1B1KH24"/>
<sequence>MQLLVRLTPHLPDSLPVDERDALFSAERERGLALQAEGKIVRMWRVLGTPAGISLWDVDSLEEFQASLSSLPAWKYCDVEVTPVIQHPLEAAFQKGEQA</sequence>
<dbReference type="InterPro" id="IPR011008">
    <property type="entry name" value="Dimeric_a/b-barrel"/>
</dbReference>
<dbReference type="EMBL" id="CP009112">
    <property type="protein sequence ID" value="ANS31906.1"/>
    <property type="molecule type" value="Genomic_DNA"/>
</dbReference>
<feature type="domain" description="Muconolactone isomerase" evidence="1">
    <location>
        <begin position="1"/>
        <end position="88"/>
    </location>
</feature>
<evidence type="ECO:0000259" key="1">
    <source>
        <dbReference type="Pfam" id="PF02426"/>
    </source>
</evidence>
<dbReference type="SUPFAM" id="SSF54909">
    <property type="entry name" value="Dimeric alpha+beta barrel"/>
    <property type="match status" value="1"/>
</dbReference>
<name>A0A1B1KH24_RHOOP</name>
<dbReference type="Gene3D" id="3.30.70.1060">
    <property type="entry name" value="Dimeric alpha+beta barrel"/>
    <property type="match status" value="1"/>
</dbReference>
<proteinExistence type="predicted"/>
<accession>A0A1B1KH24</accession>
<reference evidence="2 3" key="1">
    <citation type="submission" date="2014-07" db="EMBL/GenBank/DDBJ databases">
        <authorList>
            <person name="Zhang J.E."/>
            <person name="Yang H."/>
            <person name="Guo J."/>
            <person name="Deng Z."/>
            <person name="Luo H."/>
            <person name="Luo M."/>
            <person name="Zhao B."/>
        </authorList>
    </citation>
    <scope>NUCLEOTIDE SEQUENCE [LARGE SCALE GENOMIC DNA]</scope>
    <source>
        <strain evidence="2 3">1CP</strain>
        <plasmid evidence="3">Plasmid pr1cp1</plasmid>
    </source>
</reference>
<organism evidence="2 3">
    <name type="scientific">Rhodococcus opacus</name>
    <name type="common">Nocardia opaca</name>
    <dbReference type="NCBI Taxonomy" id="37919"/>
    <lineage>
        <taxon>Bacteria</taxon>
        <taxon>Bacillati</taxon>
        <taxon>Actinomycetota</taxon>
        <taxon>Actinomycetes</taxon>
        <taxon>Mycobacteriales</taxon>
        <taxon>Nocardiaceae</taxon>
        <taxon>Rhodococcus</taxon>
    </lineage>
</organism>
<evidence type="ECO:0000313" key="3">
    <source>
        <dbReference type="Proteomes" id="UP000186108"/>
    </source>
</evidence>
<keyword evidence="2" id="KW-0614">Plasmid</keyword>
<gene>
    <name evidence="2" type="ORF">R1CP_36500</name>
</gene>
<dbReference type="Proteomes" id="UP000186108">
    <property type="component" value="Plasmid pR1CP1"/>
</dbReference>
<dbReference type="InterPro" id="IPR026029">
    <property type="entry name" value="MLI_dom"/>
</dbReference>
<geneLocation type="plasmid" evidence="3">
    <name>pr1cp1</name>
</geneLocation>